<dbReference type="Gene3D" id="3.30.70.1430">
    <property type="entry name" value="Multidrug efflux transporter AcrB pore domain"/>
    <property type="match status" value="2"/>
</dbReference>
<keyword evidence="6 8" id="KW-1133">Transmembrane helix</keyword>
<keyword evidence="7 8" id="KW-0472">Membrane</keyword>
<dbReference type="SUPFAM" id="SSF82714">
    <property type="entry name" value="Multidrug efflux transporter AcrB TolC docking domain, DN and DC subdomains"/>
    <property type="match status" value="2"/>
</dbReference>
<feature type="transmembrane region" description="Helical" evidence="8">
    <location>
        <begin position="458"/>
        <end position="480"/>
    </location>
</feature>
<feature type="transmembrane region" description="Helical" evidence="8">
    <location>
        <begin position="851"/>
        <end position="869"/>
    </location>
</feature>
<feature type="transmembrane region" description="Helical" evidence="8">
    <location>
        <begin position="522"/>
        <end position="544"/>
    </location>
</feature>
<dbReference type="Proteomes" id="UP000251800">
    <property type="component" value="Unassembled WGS sequence"/>
</dbReference>
<dbReference type="Gene3D" id="3.30.70.1440">
    <property type="entry name" value="Multidrug efflux transporter AcrB pore domain"/>
    <property type="match status" value="1"/>
</dbReference>
<dbReference type="FunFam" id="1.20.1640.10:FF:000001">
    <property type="entry name" value="Efflux pump membrane transporter"/>
    <property type="match status" value="1"/>
</dbReference>
<evidence type="ECO:0000313" key="10">
    <source>
        <dbReference type="Proteomes" id="UP000251800"/>
    </source>
</evidence>
<dbReference type="GO" id="GO:0005886">
    <property type="term" value="C:plasma membrane"/>
    <property type="evidence" value="ECO:0007669"/>
    <property type="project" value="UniProtKB-SubCell"/>
</dbReference>
<feature type="transmembrane region" description="Helical" evidence="8">
    <location>
        <begin position="951"/>
        <end position="972"/>
    </location>
</feature>
<dbReference type="EMBL" id="QEQK01000003">
    <property type="protein sequence ID" value="PWN57183.1"/>
    <property type="molecule type" value="Genomic_DNA"/>
</dbReference>
<keyword evidence="3" id="KW-1003">Cell membrane</keyword>
<keyword evidence="10" id="KW-1185">Reference proteome</keyword>
<dbReference type="AlphaFoldDB" id="A0A363UP19"/>
<dbReference type="OrthoDB" id="9757904at2"/>
<dbReference type="InterPro" id="IPR027463">
    <property type="entry name" value="AcrB_DN_DC_subdom"/>
</dbReference>
<evidence type="ECO:0000256" key="7">
    <source>
        <dbReference type="ARBA" id="ARBA00023136"/>
    </source>
</evidence>
<dbReference type="PANTHER" id="PTHR32063">
    <property type="match status" value="1"/>
</dbReference>
<dbReference type="SUPFAM" id="SSF82693">
    <property type="entry name" value="Multidrug efflux transporter AcrB pore domain, PN1, PN2, PC1 and PC2 subdomains"/>
    <property type="match status" value="3"/>
</dbReference>
<feature type="transmembrane region" description="Helical" evidence="8">
    <location>
        <begin position="881"/>
        <end position="900"/>
    </location>
</feature>
<sequence length="1033" mass="111221">MAFTDIFIRRPVLASVVSLLIALVGLRAYQSLTVQEYPQAENAVITVTTIYVGADAELVQGFITTPLEREIASADGIDYLQSFSQQGVSTIQANLKLNYDAYEALTQITSKVNKIRAELPAESEDPTIDLTVGETTATMYMSFFSDVLDNNQITDYLTRVVQPKLQTVQGVQKAEILGARTFAMRIWMQPERMAGLGVTPADVRAALASNNVLAAVGQTKGSMISVDLTAATDLHTADEFRQLVIRDDGDTLVRLEDVATVVLGAESYDVDVRFNQQNATFIGINVVPGANVLDVIADVREIFPRIVEQFPEGLDADIPYDATRYIEDAISEVRATLIEAMVIVIVVIFLFLGSVRSVIIPAVAVPLSLLGAGFVMLIMGFSVNLLTLLALVLAIGMVVDDAIIVVENIHRHIEEGMQPQAAALKGARELGGPIVAMTITLVAVYAPIGLLGGLTGTLFIEFAFTLAGAVLISGIVALTLSPMMCAKLLKPHDSENQGRFASFLDRQFTKLENSYERRLHGALNTVPVILVFGGVVLVSCYFLFTSSNSELAPEEDQGIVFMLSTGAPNATIDQTTLWTEQMANGIAENPAVENIFQINGVGFSGPAVNSAITGAALKPWSERDKSNKQVQQELQGVIGQIPGLDTAAFIPPPLPGAGSGFPVQFIIGSTDESLAIYEVLQEFMQRVRESGLFIFTQTDLRIDKPQVEVEIDRDKVAAMGLSMQEIGGNLAAMLSGGYVNRFSIQGRSYKVIPQVAREDRLNPEQLGTYHIRTPDGQMMPLSTVVSLEESVRPRSLMRFQQLNAATIQGVPVPGVALGDVLAFMEETAAEVLPEGYTVDYAGQSRQFKAEGSALVVTFFFALIIIYLVLSAQFESFVDPIIMLVTVPMSICGALIFVSLGLTSLNIYSQVGLVTLIGVIAKHGILIVEFANQLQTRDGYDKRTAIEKASAIRLRPVLMTTAALVIAVVPLIIATGPGAAARFSIGIVIASGMTIGTLFTLFVVPGMYMLLGRDFAKLRGEATQAGEADPQPAG</sequence>
<evidence type="ECO:0000256" key="1">
    <source>
        <dbReference type="ARBA" id="ARBA00004429"/>
    </source>
</evidence>
<keyword evidence="5 8" id="KW-0812">Transmembrane</keyword>
<dbReference type="RefSeq" id="WP_109719263.1">
    <property type="nucleotide sequence ID" value="NZ_QEQK01000003.1"/>
</dbReference>
<comment type="caution">
    <text evidence="9">The sequence shown here is derived from an EMBL/GenBank/DDBJ whole genome shotgun (WGS) entry which is preliminary data.</text>
</comment>
<evidence type="ECO:0000313" key="9">
    <source>
        <dbReference type="EMBL" id="PWN57183.1"/>
    </source>
</evidence>
<keyword evidence="4" id="KW-0997">Cell inner membrane</keyword>
<name>A0A363UP19_9GAMM</name>
<dbReference type="Gene3D" id="3.30.2090.10">
    <property type="entry name" value="Multidrug efflux transporter AcrB TolC docking domain, DN and DC subdomains"/>
    <property type="match status" value="2"/>
</dbReference>
<dbReference type="InterPro" id="IPR001036">
    <property type="entry name" value="Acrflvin-R"/>
</dbReference>
<comment type="subcellular location">
    <subcellularLocation>
        <location evidence="1">Cell inner membrane</location>
        <topology evidence="1">Multi-pass membrane protein</topology>
    </subcellularLocation>
</comment>
<dbReference type="GO" id="GO:0042910">
    <property type="term" value="F:xenobiotic transmembrane transporter activity"/>
    <property type="evidence" value="ECO:0007669"/>
    <property type="project" value="TreeGrafter"/>
</dbReference>
<dbReference type="Gene3D" id="3.30.70.1320">
    <property type="entry name" value="Multidrug efflux transporter AcrB pore domain like"/>
    <property type="match status" value="1"/>
</dbReference>
<dbReference type="PRINTS" id="PR00702">
    <property type="entry name" value="ACRIFLAVINRP"/>
</dbReference>
<accession>A0A363UP19</accession>
<dbReference type="Pfam" id="PF00873">
    <property type="entry name" value="ACR_tran"/>
    <property type="match status" value="1"/>
</dbReference>
<evidence type="ECO:0000256" key="3">
    <source>
        <dbReference type="ARBA" id="ARBA00022475"/>
    </source>
</evidence>
<dbReference type="Gene3D" id="1.20.1640.10">
    <property type="entry name" value="Multidrug efflux transporter AcrB transmembrane domain"/>
    <property type="match status" value="2"/>
</dbReference>
<dbReference type="SUPFAM" id="SSF82866">
    <property type="entry name" value="Multidrug efflux transporter AcrB transmembrane domain"/>
    <property type="match status" value="2"/>
</dbReference>
<feature type="transmembrane region" description="Helical" evidence="8">
    <location>
        <begin position="430"/>
        <end position="452"/>
    </location>
</feature>
<feature type="transmembrane region" description="Helical" evidence="8">
    <location>
        <begin position="385"/>
        <end position="409"/>
    </location>
</feature>
<organism evidence="9 10">
    <name type="scientific">Abyssibacter profundi</name>
    <dbReference type="NCBI Taxonomy" id="2182787"/>
    <lineage>
        <taxon>Bacteria</taxon>
        <taxon>Pseudomonadati</taxon>
        <taxon>Pseudomonadota</taxon>
        <taxon>Gammaproteobacteria</taxon>
        <taxon>Chromatiales</taxon>
        <taxon>Oceanococcaceae</taxon>
        <taxon>Abyssibacter</taxon>
    </lineage>
</organism>
<feature type="transmembrane region" description="Helical" evidence="8">
    <location>
        <begin position="984"/>
        <end position="1010"/>
    </location>
</feature>
<evidence type="ECO:0000256" key="6">
    <source>
        <dbReference type="ARBA" id="ARBA00022989"/>
    </source>
</evidence>
<reference evidence="9 10" key="1">
    <citation type="submission" date="2018-05" db="EMBL/GenBank/DDBJ databases">
        <title>Abyssibacter profundi OUC007T gen. nov., sp. nov, a marine bacterium isolated from seawater of the Mariana Trench.</title>
        <authorList>
            <person name="Zhou S."/>
        </authorList>
    </citation>
    <scope>NUCLEOTIDE SEQUENCE [LARGE SCALE GENOMIC DNA]</scope>
    <source>
        <strain evidence="9 10">OUC007</strain>
    </source>
</reference>
<gene>
    <name evidence="9" type="ORF">DEH80_04465</name>
</gene>
<keyword evidence="2" id="KW-0813">Transport</keyword>
<evidence type="ECO:0000256" key="2">
    <source>
        <dbReference type="ARBA" id="ARBA00022448"/>
    </source>
</evidence>
<evidence type="ECO:0000256" key="4">
    <source>
        <dbReference type="ARBA" id="ARBA00022519"/>
    </source>
</evidence>
<feature type="transmembrane region" description="Helical" evidence="8">
    <location>
        <begin position="906"/>
        <end position="930"/>
    </location>
</feature>
<proteinExistence type="predicted"/>
<evidence type="ECO:0000256" key="5">
    <source>
        <dbReference type="ARBA" id="ARBA00022692"/>
    </source>
</evidence>
<dbReference type="PANTHER" id="PTHR32063:SF14">
    <property type="entry name" value="BLL4319 PROTEIN"/>
    <property type="match status" value="1"/>
</dbReference>
<protein>
    <submittedName>
        <fullName evidence="9">Multidrug efflux protein</fullName>
    </submittedName>
</protein>
<evidence type="ECO:0000256" key="8">
    <source>
        <dbReference type="SAM" id="Phobius"/>
    </source>
</evidence>